<dbReference type="EMBL" id="LHPF02000056">
    <property type="protein sequence ID" value="PSC67531.1"/>
    <property type="molecule type" value="Genomic_DNA"/>
</dbReference>
<name>A0A2P6V0B6_9CHLO</name>
<evidence type="ECO:0000256" key="1">
    <source>
        <dbReference type="ARBA" id="ARBA00004477"/>
    </source>
</evidence>
<dbReference type="Pfam" id="PF03878">
    <property type="entry name" value="YIF1"/>
    <property type="match status" value="1"/>
</dbReference>
<comment type="subcellular location">
    <subcellularLocation>
        <location evidence="1">Endoplasmic reticulum membrane</location>
        <topology evidence="1">Multi-pass membrane protein</topology>
    </subcellularLocation>
    <subcellularLocation>
        <location evidence="2">Golgi apparatus membrane</location>
        <topology evidence="2">Multi-pass membrane protein</topology>
    </subcellularLocation>
</comment>
<organism evidence="12 13">
    <name type="scientific">Micractinium conductrix</name>
    <dbReference type="NCBI Taxonomy" id="554055"/>
    <lineage>
        <taxon>Eukaryota</taxon>
        <taxon>Viridiplantae</taxon>
        <taxon>Chlorophyta</taxon>
        <taxon>core chlorophytes</taxon>
        <taxon>Trebouxiophyceae</taxon>
        <taxon>Chlorellales</taxon>
        <taxon>Chlorellaceae</taxon>
        <taxon>Chlorella clade</taxon>
        <taxon>Micractinium</taxon>
    </lineage>
</organism>
<keyword evidence="7" id="KW-0653">Protein transport</keyword>
<feature type="transmembrane region" description="Helical" evidence="11">
    <location>
        <begin position="155"/>
        <end position="177"/>
    </location>
</feature>
<dbReference type="GO" id="GO:0005789">
    <property type="term" value="C:endoplasmic reticulum membrane"/>
    <property type="evidence" value="ECO:0007669"/>
    <property type="project" value="UniProtKB-SubCell"/>
</dbReference>
<accession>A0A2P6V0B6</accession>
<evidence type="ECO:0000256" key="8">
    <source>
        <dbReference type="ARBA" id="ARBA00022989"/>
    </source>
</evidence>
<dbReference type="InterPro" id="IPR005578">
    <property type="entry name" value="Yif1_fam"/>
</dbReference>
<dbReference type="PANTHER" id="PTHR14083">
    <property type="entry name" value="YIP1 INTERACTING FACTOR HOMOLOG YIF1 PROTEIN"/>
    <property type="match status" value="1"/>
</dbReference>
<dbReference type="AlphaFoldDB" id="A0A2P6V0B6"/>
<evidence type="ECO:0000256" key="2">
    <source>
        <dbReference type="ARBA" id="ARBA00004653"/>
    </source>
</evidence>
<dbReference type="GO" id="GO:0030134">
    <property type="term" value="C:COPII-coated ER to Golgi transport vesicle"/>
    <property type="evidence" value="ECO:0007669"/>
    <property type="project" value="TreeGrafter"/>
</dbReference>
<comment type="caution">
    <text evidence="12">The sequence shown here is derived from an EMBL/GenBank/DDBJ whole genome shotgun (WGS) entry which is preliminary data.</text>
</comment>
<dbReference type="GO" id="GO:0000139">
    <property type="term" value="C:Golgi membrane"/>
    <property type="evidence" value="ECO:0007669"/>
    <property type="project" value="UniProtKB-SubCell"/>
</dbReference>
<sequence length="306" mass="32125">MGGPATMGAPMGIPMGGGPGAAAGPGGFGTIDPFLTGVAGNMLRQQGQSYLQRGQAFMQSKMGFLSGGSLHYHFSITPEYVRTKLLMLAAPYLKRWSYARSAEQITGGHKYKPPRQDINAPDLYIPLMAVWSYALLVAVAALLRSAPGANFKPDTIYNTVSGGGIAWLLHALLLKVILYSLGIPSAAPFLELCAYAGYAFVPACASLLVQLVPGVGGAAYHAVWAYGSLCAAIFLVRSMKRVILFEARTYSIDSTRHNYLLLGLALAQFPLNAWLARLPPLPPAVKAAAAGAAAKAAEAAGSALLL</sequence>
<evidence type="ECO:0000256" key="7">
    <source>
        <dbReference type="ARBA" id="ARBA00022927"/>
    </source>
</evidence>
<evidence type="ECO:0000256" key="3">
    <source>
        <dbReference type="ARBA" id="ARBA00009727"/>
    </source>
</evidence>
<dbReference type="GO" id="GO:0005793">
    <property type="term" value="C:endoplasmic reticulum-Golgi intermediate compartment"/>
    <property type="evidence" value="ECO:0007669"/>
    <property type="project" value="TreeGrafter"/>
</dbReference>
<keyword evidence="6" id="KW-0256">Endoplasmic reticulum</keyword>
<proteinExistence type="inferred from homology"/>
<keyword evidence="5 11" id="KW-0812">Transmembrane</keyword>
<dbReference type="GO" id="GO:0006888">
    <property type="term" value="P:endoplasmic reticulum to Golgi vesicle-mediated transport"/>
    <property type="evidence" value="ECO:0007669"/>
    <property type="project" value="InterPro"/>
</dbReference>
<comment type="similarity">
    <text evidence="3">Belongs to the YIF1 family.</text>
</comment>
<feature type="transmembrane region" description="Helical" evidence="11">
    <location>
        <begin position="123"/>
        <end position="143"/>
    </location>
</feature>
<keyword evidence="13" id="KW-1185">Reference proteome</keyword>
<dbReference type="Proteomes" id="UP000239649">
    <property type="component" value="Unassembled WGS sequence"/>
</dbReference>
<dbReference type="STRING" id="554055.A0A2P6V0B6"/>
<keyword evidence="9" id="KW-0333">Golgi apparatus</keyword>
<evidence type="ECO:0000256" key="5">
    <source>
        <dbReference type="ARBA" id="ARBA00022692"/>
    </source>
</evidence>
<evidence type="ECO:0000256" key="9">
    <source>
        <dbReference type="ARBA" id="ARBA00023034"/>
    </source>
</evidence>
<gene>
    <name evidence="12" type="ORF">C2E20_8824</name>
</gene>
<evidence type="ECO:0000313" key="12">
    <source>
        <dbReference type="EMBL" id="PSC67531.1"/>
    </source>
</evidence>
<dbReference type="PANTHER" id="PTHR14083:SF0">
    <property type="entry name" value="YIP1D-INTERACTING FACTOR 1, ISOFORM C"/>
    <property type="match status" value="1"/>
</dbReference>
<feature type="transmembrane region" description="Helical" evidence="11">
    <location>
        <begin position="189"/>
        <end position="212"/>
    </location>
</feature>
<keyword evidence="8 11" id="KW-1133">Transmembrane helix</keyword>
<protein>
    <submittedName>
        <fullName evidence="12">Transport yif1</fullName>
    </submittedName>
</protein>
<dbReference type="GO" id="GO:0015031">
    <property type="term" value="P:protein transport"/>
    <property type="evidence" value="ECO:0007669"/>
    <property type="project" value="UniProtKB-KW"/>
</dbReference>
<evidence type="ECO:0000256" key="10">
    <source>
        <dbReference type="ARBA" id="ARBA00023136"/>
    </source>
</evidence>
<evidence type="ECO:0000256" key="4">
    <source>
        <dbReference type="ARBA" id="ARBA00022448"/>
    </source>
</evidence>
<feature type="transmembrane region" description="Helical" evidence="11">
    <location>
        <begin position="218"/>
        <end position="236"/>
    </location>
</feature>
<evidence type="ECO:0000313" key="13">
    <source>
        <dbReference type="Proteomes" id="UP000239649"/>
    </source>
</evidence>
<feature type="transmembrane region" description="Helical" evidence="11">
    <location>
        <begin position="257"/>
        <end position="276"/>
    </location>
</feature>
<reference evidence="12 13" key="1">
    <citation type="journal article" date="2018" name="Plant J.">
        <title>Genome sequences of Chlorella sorokiniana UTEX 1602 and Micractinium conductrix SAG 241.80: implications to maltose excretion by a green alga.</title>
        <authorList>
            <person name="Arriola M.B."/>
            <person name="Velmurugan N."/>
            <person name="Zhang Y."/>
            <person name="Plunkett M.H."/>
            <person name="Hondzo H."/>
            <person name="Barney B.M."/>
        </authorList>
    </citation>
    <scope>NUCLEOTIDE SEQUENCE [LARGE SCALE GENOMIC DNA]</scope>
    <source>
        <strain evidence="12 13">SAG 241.80</strain>
    </source>
</reference>
<evidence type="ECO:0000256" key="6">
    <source>
        <dbReference type="ARBA" id="ARBA00022824"/>
    </source>
</evidence>
<evidence type="ECO:0000256" key="11">
    <source>
        <dbReference type="SAM" id="Phobius"/>
    </source>
</evidence>
<keyword evidence="4" id="KW-0813">Transport</keyword>
<dbReference type="OrthoDB" id="337750at2759"/>
<keyword evidence="10 11" id="KW-0472">Membrane</keyword>